<keyword evidence="4" id="KW-0228">DNA excision</keyword>
<dbReference type="CDD" id="cd10434">
    <property type="entry name" value="GIY-YIG_UvrC_Cho"/>
    <property type="match status" value="1"/>
</dbReference>
<organism evidence="15 16">
    <name type="scientific">Psychromonas aquatilis</name>
    <dbReference type="NCBI Taxonomy" id="2005072"/>
    <lineage>
        <taxon>Bacteria</taxon>
        <taxon>Pseudomonadati</taxon>
        <taxon>Pseudomonadota</taxon>
        <taxon>Gammaproteobacteria</taxon>
        <taxon>Alteromonadales</taxon>
        <taxon>Psychromonadaceae</taxon>
        <taxon>Psychromonas</taxon>
    </lineage>
</organism>
<evidence type="ECO:0000313" key="15">
    <source>
        <dbReference type="EMBL" id="MEL0630887.1"/>
    </source>
</evidence>
<dbReference type="InterPro" id="IPR035901">
    <property type="entry name" value="GIY-YIG_endonuc_sf"/>
</dbReference>
<keyword evidence="9" id="KW-0742">SOS response</keyword>
<evidence type="ECO:0000256" key="8">
    <source>
        <dbReference type="ARBA" id="ARBA00023204"/>
    </source>
</evidence>
<dbReference type="Gene3D" id="3.40.1440.10">
    <property type="entry name" value="GIY-YIG endonuclease"/>
    <property type="match status" value="1"/>
</dbReference>
<dbReference type="CDD" id="cd06127">
    <property type="entry name" value="DEDDh"/>
    <property type="match status" value="1"/>
</dbReference>
<dbReference type="SMART" id="SM00465">
    <property type="entry name" value="GIYc"/>
    <property type="match status" value="1"/>
</dbReference>
<evidence type="ECO:0000256" key="7">
    <source>
        <dbReference type="ARBA" id="ARBA00022881"/>
    </source>
</evidence>
<keyword evidence="8" id="KW-0234">DNA repair</keyword>
<dbReference type="SUPFAM" id="SSF53098">
    <property type="entry name" value="Ribonuclease H-like"/>
    <property type="match status" value="1"/>
</dbReference>
<dbReference type="InterPro" id="IPR047296">
    <property type="entry name" value="GIY-YIG_UvrC_Cho"/>
</dbReference>
<dbReference type="Gene3D" id="3.30.420.10">
    <property type="entry name" value="Ribonuclease H-like superfamily/Ribonuclease H"/>
    <property type="match status" value="1"/>
</dbReference>
<keyword evidence="3" id="KW-0227">DNA damage</keyword>
<evidence type="ECO:0000256" key="11">
    <source>
        <dbReference type="ARBA" id="ARBA00042138"/>
    </source>
</evidence>
<dbReference type="InterPro" id="IPR036397">
    <property type="entry name" value="RNaseH_sf"/>
</dbReference>
<dbReference type="InterPro" id="IPR006054">
    <property type="entry name" value="DnaQ"/>
</dbReference>
<evidence type="ECO:0000256" key="4">
    <source>
        <dbReference type="ARBA" id="ARBA00022769"/>
    </source>
</evidence>
<dbReference type="NCBIfam" id="TIGR00573">
    <property type="entry name" value="dnaq"/>
    <property type="match status" value="1"/>
</dbReference>
<keyword evidence="6 15" id="KW-0269">Exonuclease</keyword>
<name>A0ABU9GU83_9GAMM</name>
<evidence type="ECO:0000256" key="6">
    <source>
        <dbReference type="ARBA" id="ARBA00022839"/>
    </source>
</evidence>
<evidence type="ECO:0000256" key="9">
    <source>
        <dbReference type="ARBA" id="ARBA00023236"/>
    </source>
</evidence>
<evidence type="ECO:0000256" key="1">
    <source>
        <dbReference type="ARBA" id="ARBA00012417"/>
    </source>
</evidence>
<dbReference type="EMBL" id="JBAKAZ010000108">
    <property type="protein sequence ID" value="MEL0630887.1"/>
    <property type="molecule type" value="Genomic_DNA"/>
</dbReference>
<dbReference type="GO" id="GO:0004527">
    <property type="term" value="F:exonuclease activity"/>
    <property type="evidence" value="ECO:0007669"/>
    <property type="project" value="UniProtKB-KW"/>
</dbReference>
<dbReference type="PANTHER" id="PTHR30562:SF10">
    <property type="entry name" value="EXCINUCLEASE CHO"/>
    <property type="match status" value="1"/>
</dbReference>
<dbReference type="InterPro" id="IPR000305">
    <property type="entry name" value="GIY-YIG_endonuc"/>
</dbReference>
<evidence type="ECO:0000256" key="5">
    <source>
        <dbReference type="ARBA" id="ARBA00022801"/>
    </source>
</evidence>
<dbReference type="PROSITE" id="PS50164">
    <property type="entry name" value="GIY_YIG"/>
    <property type="match status" value="1"/>
</dbReference>
<dbReference type="Proteomes" id="UP001369082">
    <property type="component" value="Unassembled WGS sequence"/>
</dbReference>
<keyword evidence="5" id="KW-0378">Hydrolase</keyword>
<dbReference type="SUPFAM" id="SSF82771">
    <property type="entry name" value="GIY-YIG endonuclease"/>
    <property type="match status" value="1"/>
</dbReference>
<reference evidence="15 16" key="1">
    <citation type="submission" date="2024-02" db="EMBL/GenBank/DDBJ databases">
        <title>Bacteria isolated from the canopy kelp, Nereocystis luetkeana.</title>
        <authorList>
            <person name="Pfister C.A."/>
            <person name="Younker I.T."/>
            <person name="Light S.H."/>
        </authorList>
    </citation>
    <scope>NUCLEOTIDE SEQUENCE [LARGE SCALE GENOMIC DNA]</scope>
    <source>
        <strain evidence="15 16">TI.1.05</strain>
    </source>
</reference>
<dbReference type="Pfam" id="PF01541">
    <property type="entry name" value="GIY-YIG"/>
    <property type="match status" value="1"/>
</dbReference>
<dbReference type="EC" id="2.7.7.7" evidence="1"/>
<evidence type="ECO:0000256" key="2">
    <source>
        <dbReference type="ARBA" id="ARBA00022722"/>
    </source>
</evidence>
<accession>A0ABU9GU83</accession>
<dbReference type="PANTHER" id="PTHR30562">
    <property type="entry name" value="UVRC/OXIDOREDUCTASE"/>
    <property type="match status" value="1"/>
</dbReference>
<evidence type="ECO:0000256" key="3">
    <source>
        <dbReference type="ARBA" id="ARBA00022763"/>
    </source>
</evidence>
<evidence type="ECO:0000256" key="12">
    <source>
        <dbReference type="ARBA" id="ARBA00042732"/>
    </source>
</evidence>
<keyword evidence="7" id="KW-0267">Excision nuclease</keyword>
<sequence>MVDFNRLAYLDLETTGTKPTRDQITEIAIVQTLNGVITDKWQSLICPGTHIPVMIQKLTGITPEMVADAPTIDEVIPVIIEKLKGHVVVAHNARFDVSFLRNAFKQSDIEFKYPVVCTVKLSREMYPNVKKHNLDSIIKRFDLTCESRHRAMDDAAILPQIVAHMRNEFNDQKVLEAMTSQQKLSSVPPHINPDIFSKMPNEPGVYLFYGETGNLLYVGKSVQIRARVISHFSSDHSHDREMRMAQQVYDIEWITTAGEFSALVLESELVKSRAPLFNRQLRKQKSLFTIYWENNLDGEVTQPNVIDMNNLNTQSKKASLKNTYGLFKNRRTAIEALRKLKDENQLCGIQLGLEKGKGPCFSYQLKKCKGICCGQETVIAYQIRMQQALAPIKIKGWPYQGAVGIKEYNEQSDISCIHIISHWLYLGKVNDESELANFNFDVTAKLDVDFYKICISQLQKSHALIDFANLNQ</sequence>
<evidence type="ECO:0000256" key="10">
    <source>
        <dbReference type="ARBA" id="ARBA00040756"/>
    </source>
</evidence>
<gene>
    <name evidence="15" type="ORF">V6256_14905</name>
</gene>
<dbReference type="SMART" id="SM00479">
    <property type="entry name" value="EXOIII"/>
    <property type="match status" value="1"/>
</dbReference>
<evidence type="ECO:0000313" key="16">
    <source>
        <dbReference type="Proteomes" id="UP001369082"/>
    </source>
</evidence>
<comment type="caution">
    <text evidence="15">The sequence shown here is derived from an EMBL/GenBank/DDBJ whole genome shotgun (WGS) entry which is preliminary data.</text>
</comment>
<protein>
    <recommendedName>
        <fullName evidence="10">Excinuclease cho</fullName>
        <ecNumber evidence="1">2.7.7.7</ecNumber>
    </recommendedName>
    <alternativeName>
        <fullName evidence="12">Endonuclease cho</fullName>
    </alternativeName>
    <alternativeName>
        <fullName evidence="11">UvrC homolog protein</fullName>
    </alternativeName>
</protein>
<dbReference type="InterPro" id="IPR012337">
    <property type="entry name" value="RNaseH-like_sf"/>
</dbReference>
<evidence type="ECO:0000256" key="13">
    <source>
        <dbReference type="ARBA" id="ARBA00049244"/>
    </source>
</evidence>
<dbReference type="InterPro" id="IPR013520">
    <property type="entry name" value="Ribonucl_H"/>
</dbReference>
<feature type="domain" description="GIY-YIG" evidence="14">
    <location>
        <begin position="201"/>
        <end position="279"/>
    </location>
</feature>
<evidence type="ECO:0000259" key="14">
    <source>
        <dbReference type="PROSITE" id="PS50164"/>
    </source>
</evidence>
<keyword evidence="2" id="KW-0540">Nuclease</keyword>
<keyword evidence="16" id="KW-1185">Reference proteome</keyword>
<dbReference type="RefSeq" id="WP_341599062.1">
    <property type="nucleotide sequence ID" value="NZ_JBAKAZ010000108.1"/>
</dbReference>
<dbReference type="InterPro" id="IPR050066">
    <property type="entry name" value="UvrABC_protein_C"/>
</dbReference>
<comment type="catalytic activity">
    <reaction evidence="13">
        <text>DNA(n) + a 2'-deoxyribonucleoside 5'-triphosphate = DNA(n+1) + diphosphate</text>
        <dbReference type="Rhea" id="RHEA:22508"/>
        <dbReference type="Rhea" id="RHEA-COMP:17339"/>
        <dbReference type="Rhea" id="RHEA-COMP:17340"/>
        <dbReference type="ChEBI" id="CHEBI:33019"/>
        <dbReference type="ChEBI" id="CHEBI:61560"/>
        <dbReference type="ChEBI" id="CHEBI:173112"/>
        <dbReference type="EC" id="2.7.7.7"/>
    </reaction>
</comment>
<dbReference type="Pfam" id="PF00929">
    <property type="entry name" value="RNase_T"/>
    <property type="match status" value="1"/>
</dbReference>
<proteinExistence type="predicted"/>